<evidence type="ECO:0000313" key="2">
    <source>
        <dbReference type="Proteomes" id="UP001160148"/>
    </source>
</evidence>
<dbReference type="PANTHER" id="PTHR47331">
    <property type="entry name" value="PHD-TYPE DOMAIN-CONTAINING PROTEIN"/>
    <property type="match status" value="1"/>
</dbReference>
<reference evidence="1 2" key="1">
    <citation type="submission" date="2023-01" db="EMBL/GenBank/DDBJ databases">
        <authorList>
            <person name="Whitehead M."/>
        </authorList>
    </citation>
    <scope>NUCLEOTIDE SEQUENCE [LARGE SCALE GENOMIC DNA]</scope>
</reference>
<keyword evidence="2" id="KW-1185">Reference proteome</keyword>
<sequence length="118" mass="13661">MPLSRFYTLERKLLKYRELYTQYCAFMKEYEDLGHMIIARQPSKYYIPQHAVVKRIGPTIKIRVVFDASAKSSKGKSLNDLLHVGPKLQTDISDLVIDVVHLNTCLPLTYVKCTDKLK</sequence>
<dbReference type="EMBL" id="CARXXK010001017">
    <property type="protein sequence ID" value="CAI6372031.1"/>
    <property type="molecule type" value="Genomic_DNA"/>
</dbReference>
<dbReference type="Proteomes" id="UP001160148">
    <property type="component" value="Unassembled WGS sequence"/>
</dbReference>
<name>A0AAV0XV28_9HEMI</name>
<accession>A0AAV0XV28</accession>
<evidence type="ECO:0000313" key="1">
    <source>
        <dbReference type="EMBL" id="CAI6372031.1"/>
    </source>
</evidence>
<gene>
    <name evidence="1" type="ORF">MEUPH1_LOCUS25965</name>
</gene>
<organism evidence="1 2">
    <name type="scientific">Macrosiphum euphorbiae</name>
    <name type="common">potato aphid</name>
    <dbReference type="NCBI Taxonomy" id="13131"/>
    <lineage>
        <taxon>Eukaryota</taxon>
        <taxon>Metazoa</taxon>
        <taxon>Ecdysozoa</taxon>
        <taxon>Arthropoda</taxon>
        <taxon>Hexapoda</taxon>
        <taxon>Insecta</taxon>
        <taxon>Pterygota</taxon>
        <taxon>Neoptera</taxon>
        <taxon>Paraneoptera</taxon>
        <taxon>Hemiptera</taxon>
        <taxon>Sternorrhyncha</taxon>
        <taxon>Aphidomorpha</taxon>
        <taxon>Aphidoidea</taxon>
        <taxon>Aphididae</taxon>
        <taxon>Macrosiphini</taxon>
        <taxon>Macrosiphum</taxon>
    </lineage>
</organism>
<comment type="caution">
    <text evidence="1">The sequence shown here is derived from an EMBL/GenBank/DDBJ whole genome shotgun (WGS) entry which is preliminary data.</text>
</comment>
<protein>
    <submittedName>
        <fullName evidence="1">Uncharacterized protein</fullName>
    </submittedName>
</protein>
<dbReference type="PANTHER" id="PTHR47331:SF5">
    <property type="entry name" value="RIBONUCLEASE H"/>
    <property type="match status" value="1"/>
</dbReference>
<dbReference type="AlphaFoldDB" id="A0AAV0XV28"/>
<proteinExistence type="predicted"/>